<feature type="compositionally biased region" description="Basic and acidic residues" evidence="8">
    <location>
        <begin position="631"/>
        <end position="640"/>
    </location>
</feature>
<feature type="domain" description="Tubulin/FtsZ GTPase" evidence="9">
    <location>
        <begin position="3"/>
        <end position="164"/>
    </location>
</feature>
<keyword evidence="2 6" id="KW-0963">Cytoplasm</keyword>
<dbReference type="GO" id="GO:0005525">
    <property type="term" value="F:GTP binding"/>
    <property type="evidence" value="ECO:0007669"/>
    <property type="project" value="UniProtKB-UniRule"/>
</dbReference>
<accession>A0ABD4TDF1</accession>
<dbReference type="GO" id="GO:0051301">
    <property type="term" value="P:cell division"/>
    <property type="evidence" value="ECO:0007669"/>
    <property type="project" value="UniProtKB-KW"/>
</dbReference>
<comment type="caution">
    <text evidence="11">The sequence shown here is derived from an EMBL/GenBank/DDBJ whole genome shotgun (WGS) entry which is preliminary data.</text>
</comment>
<dbReference type="PANTHER" id="PTHR30314:SF10">
    <property type="entry name" value="TUBULIN-LIKE PROTEIN CETZ"/>
    <property type="match status" value="1"/>
</dbReference>
<dbReference type="GO" id="GO:0008360">
    <property type="term" value="P:regulation of cell shape"/>
    <property type="evidence" value="ECO:0007669"/>
    <property type="project" value="UniProtKB-UniRule"/>
</dbReference>
<keyword evidence="3 6" id="KW-0547">Nucleotide-binding</keyword>
<dbReference type="GO" id="GO:0005737">
    <property type="term" value="C:cytoplasm"/>
    <property type="evidence" value="ECO:0007669"/>
    <property type="project" value="UniProtKB-SubCell"/>
</dbReference>
<feature type="region of interest" description="Disordered" evidence="8">
    <location>
        <begin position="432"/>
        <end position="455"/>
    </location>
</feature>
<feature type="binding site" evidence="6">
    <location>
        <position position="201"/>
    </location>
    <ligand>
        <name>GTP</name>
        <dbReference type="ChEBI" id="CHEBI:37565"/>
    </ligand>
</feature>
<keyword evidence="4 6" id="KW-0133">Cell shape</keyword>
<dbReference type="Gene3D" id="3.40.50.1440">
    <property type="entry name" value="Tubulin/FtsZ, GTPase domain"/>
    <property type="match status" value="1"/>
</dbReference>
<dbReference type="AlphaFoldDB" id="A0ABD4TDF1"/>
<feature type="binding site" evidence="6">
    <location>
        <position position="132"/>
    </location>
    <ligand>
        <name>GTP</name>
        <dbReference type="ChEBI" id="CHEBI:37565"/>
    </ligand>
</feature>
<dbReference type="CDD" id="cd02202">
    <property type="entry name" value="CetZ_tubulin-like"/>
    <property type="match status" value="1"/>
</dbReference>
<dbReference type="InterPro" id="IPR045061">
    <property type="entry name" value="FtsZ/CetZ"/>
</dbReference>
<evidence type="ECO:0000256" key="5">
    <source>
        <dbReference type="ARBA" id="ARBA00023134"/>
    </source>
</evidence>
<dbReference type="Pfam" id="PF21011">
    <property type="entry name" value="CetZ_C"/>
    <property type="match status" value="1"/>
</dbReference>
<proteinExistence type="inferred from homology"/>
<feature type="binding site" evidence="6">
    <location>
        <position position="159"/>
    </location>
    <ligand>
        <name>GTP</name>
        <dbReference type="ChEBI" id="CHEBI:37565"/>
    </ligand>
</feature>
<evidence type="ECO:0000313" key="11">
    <source>
        <dbReference type="EMBL" id="MCM2465553.1"/>
    </source>
</evidence>
<dbReference type="InterPro" id="IPR003008">
    <property type="entry name" value="Tubulin_FtsZ_GTPase"/>
</dbReference>
<evidence type="ECO:0000259" key="9">
    <source>
        <dbReference type="Pfam" id="PF00091"/>
    </source>
</evidence>
<dbReference type="RefSeq" id="WP_250986781.1">
    <property type="nucleotide sequence ID" value="NZ_QFDM01000001.1"/>
</dbReference>
<dbReference type="EMBL" id="QFDM01000001">
    <property type="protein sequence ID" value="MCM2465553.1"/>
    <property type="molecule type" value="Genomic_DNA"/>
</dbReference>
<name>A0ABD4TDF1_9EURY</name>
<comment type="similarity">
    <text evidence="1 6">Belongs to the CetZ family.</text>
</comment>
<protein>
    <recommendedName>
        <fullName evidence="6">Tubulin-like protein CetZ</fullName>
    </recommendedName>
</protein>
<evidence type="ECO:0000256" key="1">
    <source>
        <dbReference type="ARBA" id="ARBA00006877"/>
    </source>
</evidence>
<evidence type="ECO:0000256" key="2">
    <source>
        <dbReference type="ARBA" id="ARBA00022490"/>
    </source>
</evidence>
<dbReference type="Gene3D" id="3.30.1330.20">
    <property type="entry name" value="Tubulin/FtsZ, C-terminal domain"/>
    <property type="match status" value="1"/>
</dbReference>
<dbReference type="InterPro" id="IPR048737">
    <property type="entry name" value="CetZ_C"/>
</dbReference>
<keyword evidence="7" id="KW-0175">Coiled coil</keyword>
<dbReference type="InterPro" id="IPR037103">
    <property type="entry name" value="Tubulin/FtsZ-like_C"/>
</dbReference>
<evidence type="ECO:0000256" key="7">
    <source>
        <dbReference type="SAM" id="Coils"/>
    </source>
</evidence>
<keyword evidence="11" id="KW-0131">Cell cycle</keyword>
<comment type="function">
    <text evidence="6">Involved in cell shape control.</text>
</comment>
<keyword evidence="12" id="KW-1185">Reference proteome</keyword>
<feature type="domain" description="Tubulin-like CetZ C-terminal" evidence="10">
    <location>
        <begin position="195"/>
        <end position="371"/>
    </location>
</feature>
<feature type="coiled-coil region" evidence="7">
    <location>
        <begin position="365"/>
        <end position="396"/>
    </location>
</feature>
<dbReference type="PANTHER" id="PTHR30314">
    <property type="entry name" value="CELL DIVISION PROTEIN FTSZ-RELATED"/>
    <property type="match status" value="1"/>
</dbReference>
<dbReference type="Proteomes" id="UP001523230">
    <property type="component" value="Unassembled WGS sequence"/>
</dbReference>
<keyword evidence="5 6" id="KW-0342">GTP-binding</keyword>
<organism evidence="11 12">
    <name type="scientific">Methanoculleus oceani</name>
    <dbReference type="NCBI Taxonomy" id="2184756"/>
    <lineage>
        <taxon>Archaea</taxon>
        <taxon>Methanobacteriati</taxon>
        <taxon>Methanobacteriota</taxon>
        <taxon>Stenosarchaea group</taxon>
        <taxon>Methanomicrobia</taxon>
        <taxon>Methanomicrobiales</taxon>
        <taxon>Methanomicrobiaceae</taxon>
        <taxon>Methanoculleus</taxon>
    </lineage>
</organism>
<dbReference type="HAMAP" id="MF_01946">
    <property type="entry name" value="CetZ"/>
    <property type="match status" value="1"/>
</dbReference>
<keyword evidence="11" id="KW-0132">Cell division</keyword>
<comment type="subcellular location">
    <subcellularLocation>
        <location evidence="6">Cytoplasm</location>
    </subcellularLocation>
</comment>
<evidence type="ECO:0000256" key="8">
    <source>
        <dbReference type="SAM" id="MobiDB-lite"/>
    </source>
</evidence>
<sequence length="651" mass="70717">MRVLTIGLGGAGSRIVDNLYDHDRRSRICCMNAVAIDIDPNSLLQLRYLPDPARIFFPRVDIADHAEVTDVIDIEEVMTRLQSLDTMEIDAILLCCGLGGSVIDIAPPIIEEIRKSYVEPIFALAILPCLEEGKRVSAKAADDLDVLQGLADAVILFDNETWSQKIRAAIAAAEAENTGVMSQLRQTPGASDPRSQYNMLNERIARQIGLLLRAGEFNEFGLDVAEIVLDAGEVLNTLKGNGFVAVGYAAERLPTGWLNFLHRRQSLKYFIEGSQEKAARIISLAKKAVYDEVSVPCDLTSADKALVLIAGPSAELSMKGFQTVRKWIDRSIAGLEMRSGDYPVKNTSFVGIIIVLSGLSNIPRVEELRDIRTEYRLECEEERLRAEEEARLHDEEAAGVSGAGAGVPEEDDAPGFASPIESAFLEESGYMKEPSTPERDEMIMLPGSGGSGPKRRDDTIDMLPRAGKQQDDGAVILPPKQGGREIDLTGSASVTSSVPAPKNSTFGLKGISIDKAAPKDDAITYSASLKPVQRPKDGSLAGDTVMLDSGTQRPKDGVFTGDKVALDRGMQRPSDALFEEFGLRMRGTAPTPKDAQMDQTGRGFGRPGPRPKEVDPSRGRLEVIDAAARQKSKDGEKKPDDDPDDGITWIR</sequence>
<evidence type="ECO:0000256" key="6">
    <source>
        <dbReference type="HAMAP-Rule" id="MF_01946"/>
    </source>
</evidence>
<comment type="caution">
    <text evidence="6">Lacks conserved residue(s) required for the propagation of feature annotation.</text>
</comment>
<feature type="region of interest" description="Disordered" evidence="8">
    <location>
        <begin position="583"/>
        <end position="651"/>
    </location>
</feature>
<dbReference type="Pfam" id="PF00091">
    <property type="entry name" value="Tubulin"/>
    <property type="match status" value="1"/>
</dbReference>
<feature type="compositionally biased region" description="Basic and acidic residues" evidence="8">
    <location>
        <begin position="610"/>
        <end position="623"/>
    </location>
</feature>
<evidence type="ECO:0000259" key="10">
    <source>
        <dbReference type="Pfam" id="PF21011"/>
    </source>
</evidence>
<evidence type="ECO:0000256" key="3">
    <source>
        <dbReference type="ARBA" id="ARBA00022741"/>
    </source>
</evidence>
<dbReference type="SUPFAM" id="SSF52490">
    <property type="entry name" value="Tubulin nucleotide-binding domain-like"/>
    <property type="match status" value="1"/>
</dbReference>
<evidence type="ECO:0000313" key="12">
    <source>
        <dbReference type="Proteomes" id="UP001523230"/>
    </source>
</evidence>
<dbReference type="InterPro" id="IPR032907">
    <property type="entry name" value="CetZ"/>
</dbReference>
<reference evidence="11 12" key="1">
    <citation type="submission" date="2018-05" db="EMBL/GenBank/DDBJ databases">
        <title>Isolation and characterization of genus Methanoculleus species and their viruses from deep sea marine sediment offshore southwestern Taiwan.</title>
        <authorList>
            <person name="Wei W.-H."/>
            <person name="Chen W.-C."/>
            <person name="Lai M.-C."/>
            <person name="Chen S.-C."/>
        </authorList>
    </citation>
    <scope>NUCLEOTIDE SEQUENCE [LARGE SCALE GENOMIC DNA]</scope>
    <source>
        <strain evidence="11 12">CWC-02</strain>
    </source>
</reference>
<gene>
    <name evidence="6" type="primary">cetZ</name>
    <name evidence="11" type="ORF">DIC75_04380</name>
</gene>
<evidence type="ECO:0000256" key="4">
    <source>
        <dbReference type="ARBA" id="ARBA00022960"/>
    </source>
</evidence>
<dbReference type="InterPro" id="IPR036525">
    <property type="entry name" value="Tubulin/FtsZ_GTPase_sf"/>
</dbReference>